<name>A0A949N201_9ACTN</name>
<feature type="region of interest" description="Disordered" evidence="1">
    <location>
        <begin position="79"/>
        <end position="105"/>
    </location>
</feature>
<feature type="compositionally biased region" description="Low complexity" evidence="1">
    <location>
        <begin position="84"/>
        <end position="105"/>
    </location>
</feature>
<evidence type="ECO:0000313" key="4">
    <source>
        <dbReference type="Proteomes" id="UP000694501"/>
    </source>
</evidence>
<organism evidence="3 4">
    <name type="scientific">Streptomyces tardus</name>
    <dbReference type="NCBI Taxonomy" id="2780544"/>
    <lineage>
        <taxon>Bacteria</taxon>
        <taxon>Bacillati</taxon>
        <taxon>Actinomycetota</taxon>
        <taxon>Actinomycetes</taxon>
        <taxon>Kitasatosporales</taxon>
        <taxon>Streptomycetaceae</taxon>
        <taxon>Streptomyces</taxon>
    </lineage>
</organism>
<evidence type="ECO:0000256" key="1">
    <source>
        <dbReference type="SAM" id="MobiDB-lite"/>
    </source>
</evidence>
<dbReference type="Proteomes" id="UP000694501">
    <property type="component" value="Unassembled WGS sequence"/>
</dbReference>
<gene>
    <name evidence="3" type="ORF">JGS22_012515</name>
</gene>
<dbReference type="EMBL" id="JAELVF020000001">
    <property type="protein sequence ID" value="MBU7598415.1"/>
    <property type="molecule type" value="Genomic_DNA"/>
</dbReference>
<keyword evidence="4" id="KW-1185">Reference proteome</keyword>
<dbReference type="CDD" id="cd04301">
    <property type="entry name" value="NAT_SF"/>
    <property type="match status" value="1"/>
</dbReference>
<dbReference type="PANTHER" id="PTHR43441">
    <property type="entry name" value="RIBOSOMAL-PROTEIN-SERINE ACETYLTRANSFERASE"/>
    <property type="match status" value="1"/>
</dbReference>
<sequence>MVRELPEPSELGAGHWRLRPWRDDPDERAALLRAFADPLYRRWNTASAPTPDQRGVQRFLDLAARGRREHTHVYWAVTEPPAPDASAPPASDASEPSAPGAAPSVAGPGSVLGGIALGPINRTARTAWIAYWLLPEARGRGVATGALCRVADWAFVELGLHRIELGHAAGNGASCRVALRAGFVGEGLSREAMVATDGATRHDVHQHGRLATDAPPAGCAGVPL</sequence>
<dbReference type="PANTHER" id="PTHR43441:SF10">
    <property type="entry name" value="ACETYLTRANSFERASE"/>
    <property type="match status" value="1"/>
</dbReference>
<dbReference type="InterPro" id="IPR051908">
    <property type="entry name" value="Ribosomal_N-acetyltransferase"/>
</dbReference>
<comment type="caution">
    <text evidence="3">The sequence shown here is derived from an EMBL/GenBank/DDBJ whole genome shotgun (WGS) entry which is preliminary data.</text>
</comment>
<proteinExistence type="predicted"/>
<reference evidence="3" key="1">
    <citation type="submission" date="2021-06" db="EMBL/GenBank/DDBJ databases">
        <title>Sequencing of actinobacteria type strains.</title>
        <authorList>
            <person name="Nguyen G.-S."/>
            <person name="Wentzel A."/>
        </authorList>
    </citation>
    <scope>NUCLEOTIDE SEQUENCE</scope>
    <source>
        <strain evidence="3">P38-E01</strain>
    </source>
</reference>
<protein>
    <submittedName>
        <fullName evidence="3">GNAT family N-acetyltransferase</fullName>
    </submittedName>
</protein>
<feature type="domain" description="N-acetyltransferase" evidence="2">
    <location>
        <begin position="57"/>
        <end position="215"/>
    </location>
</feature>
<evidence type="ECO:0000259" key="2">
    <source>
        <dbReference type="PROSITE" id="PS51186"/>
    </source>
</evidence>
<accession>A0A949N201</accession>
<dbReference type="RefSeq" id="WP_216814962.1">
    <property type="nucleotide sequence ID" value="NZ_JAELVF020000001.1"/>
</dbReference>
<dbReference type="PROSITE" id="PS51186">
    <property type="entry name" value="GNAT"/>
    <property type="match status" value="1"/>
</dbReference>
<dbReference type="AlphaFoldDB" id="A0A949N201"/>
<dbReference type="InterPro" id="IPR000182">
    <property type="entry name" value="GNAT_dom"/>
</dbReference>
<feature type="region of interest" description="Disordered" evidence="1">
    <location>
        <begin position="1"/>
        <end position="22"/>
    </location>
</feature>
<dbReference type="GO" id="GO:1990189">
    <property type="term" value="F:protein N-terminal-serine acetyltransferase activity"/>
    <property type="evidence" value="ECO:0007669"/>
    <property type="project" value="TreeGrafter"/>
</dbReference>
<dbReference type="Pfam" id="PF13302">
    <property type="entry name" value="Acetyltransf_3"/>
    <property type="match status" value="1"/>
</dbReference>
<dbReference type="GO" id="GO:0008999">
    <property type="term" value="F:protein-N-terminal-alanine acetyltransferase activity"/>
    <property type="evidence" value="ECO:0007669"/>
    <property type="project" value="TreeGrafter"/>
</dbReference>
<evidence type="ECO:0000313" key="3">
    <source>
        <dbReference type="EMBL" id="MBU7598415.1"/>
    </source>
</evidence>
<dbReference type="GO" id="GO:0005737">
    <property type="term" value="C:cytoplasm"/>
    <property type="evidence" value="ECO:0007669"/>
    <property type="project" value="TreeGrafter"/>
</dbReference>